<keyword evidence="1" id="KW-0812">Transmembrane</keyword>
<dbReference type="Proteomes" id="UP000694892">
    <property type="component" value="Chromosome 5S"/>
</dbReference>
<evidence type="ECO:0000256" key="1">
    <source>
        <dbReference type="SAM" id="Phobius"/>
    </source>
</evidence>
<dbReference type="AlphaFoldDB" id="A0A974CQC3"/>
<keyword evidence="1" id="KW-0472">Membrane</keyword>
<proteinExistence type="predicted"/>
<feature type="transmembrane region" description="Helical" evidence="1">
    <location>
        <begin position="47"/>
        <end position="67"/>
    </location>
</feature>
<sequence length="85" mass="9735">MLEVYRHILASYFYWNTCITISAEGSAECDESTVSIRSFYHLTHRSIYYSILLSPTNICFSGIFMLLNFCTSTFQGVSVCKDHLS</sequence>
<accession>A0A974CQC3</accession>
<dbReference type="EMBL" id="CM004475">
    <property type="protein sequence ID" value="OCT77729.1"/>
    <property type="molecule type" value="Genomic_DNA"/>
</dbReference>
<organism evidence="2 3">
    <name type="scientific">Xenopus laevis</name>
    <name type="common">African clawed frog</name>
    <dbReference type="NCBI Taxonomy" id="8355"/>
    <lineage>
        <taxon>Eukaryota</taxon>
        <taxon>Metazoa</taxon>
        <taxon>Chordata</taxon>
        <taxon>Craniata</taxon>
        <taxon>Vertebrata</taxon>
        <taxon>Euteleostomi</taxon>
        <taxon>Amphibia</taxon>
        <taxon>Batrachia</taxon>
        <taxon>Anura</taxon>
        <taxon>Pipoidea</taxon>
        <taxon>Pipidae</taxon>
        <taxon>Xenopodinae</taxon>
        <taxon>Xenopus</taxon>
        <taxon>Xenopus</taxon>
    </lineage>
</organism>
<evidence type="ECO:0000313" key="3">
    <source>
        <dbReference type="Proteomes" id="UP000694892"/>
    </source>
</evidence>
<gene>
    <name evidence="2" type="ORF">XELAEV_18028823mg</name>
</gene>
<keyword evidence="1" id="KW-1133">Transmembrane helix</keyword>
<protein>
    <submittedName>
        <fullName evidence="2">Uncharacterized protein</fullName>
    </submittedName>
</protein>
<name>A0A974CQC3_XENLA</name>
<reference evidence="3" key="1">
    <citation type="journal article" date="2016" name="Nature">
        <title>Genome evolution in the allotetraploid frog Xenopus laevis.</title>
        <authorList>
            <person name="Session A.M."/>
            <person name="Uno Y."/>
            <person name="Kwon T."/>
            <person name="Chapman J.A."/>
            <person name="Toyoda A."/>
            <person name="Takahashi S."/>
            <person name="Fukui A."/>
            <person name="Hikosaka A."/>
            <person name="Suzuki A."/>
            <person name="Kondo M."/>
            <person name="van Heeringen S.J."/>
            <person name="Quigley I."/>
            <person name="Heinz S."/>
            <person name="Ogino H."/>
            <person name="Ochi H."/>
            <person name="Hellsten U."/>
            <person name="Lyons J.B."/>
            <person name="Simakov O."/>
            <person name="Putnam N."/>
            <person name="Stites J."/>
            <person name="Kuroki Y."/>
            <person name="Tanaka T."/>
            <person name="Michiue T."/>
            <person name="Watanabe M."/>
            <person name="Bogdanovic O."/>
            <person name="Lister R."/>
            <person name="Georgiou G."/>
            <person name="Paranjpe S.S."/>
            <person name="van Kruijsbergen I."/>
            <person name="Shu S."/>
            <person name="Carlson J."/>
            <person name="Kinoshita T."/>
            <person name="Ohta Y."/>
            <person name="Mawaribuchi S."/>
            <person name="Jenkins J."/>
            <person name="Grimwood J."/>
            <person name="Schmutz J."/>
            <person name="Mitros T."/>
            <person name="Mozaffari S.V."/>
            <person name="Suzuki Y."/>
            <person name="Haramoto Y."/>
            <person name="Yamamoto T.S."/>
            <person name="Takagi C."/>
            <person name="Heald R."/>
            <person name="Miller K."/>
            <person name="Haudenschild C."/>
            <person name="Kitzman J."/>
            <person name="Nakayama T."/>
            <person name="Izutsu Y."/>
            <person name="Robert J."/>
            <person name="Fortriede J."/>
            <person name="Burns K."/>
            <person name="Lotay V."/>
            <person name="Karimi K."/>
            <person name="Yasuoka Y."/>
            <person name="Dichmann D.S."/>
            <person name="Flajnik M.F."/>
            <person name="Houston D.W."/>
            <person name="Shendure J."/>
            <person name="DuPasquier L."/>
            <person name="Vize P.D."/>
            <person name="Zorn A.M."/>
            <person name="Ito M."/>
            <person name="Marcotte E.M."/>
            <person name="Wallingford J.B."/>
            <person name="Ito Y."/>
            <person name="Asashima M."/>
            <person name="Ueno N."/>
            <person name="Matsuda Y."/>
            <person name="Veenstra G.J."/>
            <person name="Fujiyama A."/>
            <person name="Harland R.M."/>
            <person name="Taira M."/>
            <person name="Rokhsar D.S."/>
        </authorList>
    </citation>
    <scope>NUCLEOTIDE SEQUENCE [LARGE SCALE GENOMIC DNA]</scope>
    <source>
        <strain evidence="3">J</strain>
    </source>
</reference>
<evidence type="ECO:0000313" key="2">
    <source>
        <dbReference type="EMBL" id="OCT77729.1"/>
    </source>
</evidence>